<evidence type="ECO:0000313" key="3">
    <source>
        <dbReference type="WBParaSite" id="scaffold4673_cov163.g8531"/>
    </source>
</evidence>
<dbReference type="Gene3D" id="1.20.58.60">
    <property type="match status" value="1"/>
</dbReference>
<dbReference type="Proteomes" id="UP000887561">
    <property type="component" value="Unplaced"/>
</dbReference>
<dbReference type="InterPro" id="IPR002017">
    <property type="entry name" value="Spectrin_repeat"/>
</dbReference>
<proteinExistence type="predicted"/>
<dbReference type="AlphaFoldDB" id="A0A915MRG6"/>
<dbReference type="Pfam" id="PF00435">
    <property type="entry name" value="Spectrin"/>
    <property type="match status" value="1"/>
</dbReference>
<dbReference type="WBParaSite" id="scaffold4673_cov163.g8531">
    <property type="protein sequence ID" value="scaffold4673_cov163.g8531"/>
    <property type="gene ID" value="scaffold4673_cov163.g8531"/>
</dbReference>
<evidence type="ECO:0000256" key="1">
    <source>
        <dbReference type="SAM" id="Coils"/>
    </source>
</evidence>
<keyword evidence="2" id="KW-1185">Reference proteome</keyword>
<feature type="coiled-coil region" evidence="1">
    <location>
        <begin position="17"/>
        <end position="65"/>
    </location>
</feature>
<evidence type="ECO:0000313" key="2">
    <source>
        <dbReference type="Proteomes" id="UP000887561"/>
    </source>
</evidence>
<dbReference type="SUPFAM" id="SSF46966">
    <property type="entry name" value="Spectrin repeat"/>
    <property type="match status" value="1"/>
</dbReference>
<protein>
    <submittedName>
        <fullName evidence="3">Uncharacterized protein</fullName>
    </submittedName>
</protein>
<keyword evidence="1" id="KW-0175">Coiled coil</keyword>
<name>A0A915MRG6_MELJA</name>
<accession>A0A915MRG6</accession>
<sequence>MLEQLEEPDFGCDLHSVKALQRKHEIVEKDLDGLEDGIYNLHQEANSLQQKYPDVAEQIEESQNQLDDQLPTLIQKAKMRKDKLLENYGNKKNIKIIFQS</sequence>
<reference evidence="3" key="1">
    <citation type="submission" date="2022-11" db="UniProtKB">
        <authorList>
            <consortium name="WormBaseParasite"/>
        </authorList>
    </citation>
    <scope>IDENTIFICATION</scope>
</reference>
<organism evidence="2 3">
    <name type="scientific">Meloidogyne javanica</name>
    <name type="common">Root-knot nematode worm</name>
    <dbReference type="NCBI Taxonomy" id="6303"/>
    <lineage>
        <taxon>Eukaryota</taxon>
        <taxon>Metazoa</taxon>
        <taxon>Ecdysozoa</taxon>
        <taxon>Nematoda</taxon>
        <taxon>Chromadorea</taxon>
        <taxon>Rhabditida</taxon>
        <taxon>Tylenchina</taxon>
        <taxon>Tylenchomorpha</taxon>
        <taxon>Tylenchoidea</taxon>
        <taxon>Meloidogynidae</taxon>
        <taxon>Meloidogyninae</taxon>
        <taxon>Meloidogyne</taxon>
        <taxon>Meloidogyne incognita group</taxon>
    </lineage>
</organism>